<gene>
    <name evidence="1" type="ORF">DesyoDRAFT_2034</name>
</gene>
<name>H5XU38_9FIRM</name>
<dbReference type="HOGENOM" id="CLU_2648657_0_0_9"/>
<evidence type="ECO:0000313" key="1">
    <source>
        <dbReference type="EMBL" id="EHQ89134.1"/>
    </source>
</evidence>
<dbReference type="AlphaFoldDB" id="H5XU38"/>
<organism evidence="1 2">
    <name type="scientific">Desulfosporosinus youngiae DSM 17734</name>
    <dbReference type="NCBI Taxonomy" id="768710"/>
    <lineage>
        <taxon>Bacteria</taxon>
        <taxon>Bacillati</taxon>
        <taxon>Bacillota</taxon>
        <taxon>Clostridia</taxon>
        <taxon>Eubacteriales</taxon>
        <taxon>Desulfitobacteriaceae</taxon>
        <taxon>Desulfosporosinus</taxon>
    </lineage>
</organism>
<dbReference type="Proteomes" id="UP000005104">
    <property type="component" value="Chromosome"/>
</dbReference>
<dbReference type="RefSeq" id="WP_007782467.1">
    <property type="nucleotide sequence ID" value="NZ_CM001441.1"/>
</dbReference>
<reference evidence="1 2" key="1">
    <citation type="submission" date="2011-11" db="EMBL/GenBank/DDBJ databases">
        <title>The Noncontiguous Finished genome of Desulfosporosinus youngiae DSM 17734.</title>
        <authorList>
            <consortium name="US DOE Joint Genome Institute (JGI-PGF)"/>
            <person name="Lucas S."/>
            <person name="Han J."/>
            <person name="Lapidus A."/>
            <person name="Cheng J.-F."/>
            <person name="Goodwin L."/>
            <person name="Pitluck S."/>
            <person name="Peters L."/>
            <person name="Ovchinnikova G."/>
            <person name="Lu M."/>
            <person name="Land M.L."/>
            <person name="Hauser L."/>
            <person name="Pester M."/>
            <person name="Spring S."/>
            <person name="Ollivier B."/>
            <person name="Rattei T."/>
            <person name="Klenk H.-P."/>
            <person name="Wagner M."/>
            <person name="Loy A."/>
            <person name="Woyke T.J."/>
        </authorList>
    </citation>
    <scope>NUCLEOTIDE SEQUENCE [LARGE SCALE GENOMIC DNA]</scope>
    <source>
        <strain evidence="1 2">DSM 17734</strain>
    </source>
</reference>
<protein>
    <submittedName>
        <fullName evidence="1">Uncharacterized protein</fullName>
    </submittedName>
</protein>
<sequence length="76" mass="8636">MYALVDAGDYQKVTTGITIEETVEKFTNRGTATTEKETQEPREEFELTAKITDIQNLVLEGNTYYDILLEGQEDVD</sequence>
<keyword evidence="2" id="KW-1185">Reference proteome</keyword>
<proteinExistence type="predicted"/>
<evidence type="ECO:0000313" key="2">
    <source>
        <dbReference type="Proteomes" id="UP000005104"/>
    </source>
</evidence>
<accession>H5XU38</accession>
<dbReference type="EMBL" id="CM001441">
    <property type="protein sequence ID" value="EHQ89134.1"/>
    <property type="molecule type" value="Genomic_DNA"/>
</dbReference>